<feature type="compositionally biased region" description="Low complexity" evidence="1">
    <location>
        <begin position="284"/>
        <end position="299"/>
    </location>
</feature>
<name>A0A0P1BNG9_9BASI</name>
<keyword evidence="2" id="KW-0472">Membrane</keyword>
<keyword evidence="2" id="KW-0812">Transmembrane</keyword>
<dbReference type="OrthoDB" id="3367052at2759"/>
<feature type="region of interest" description="Disordered" evidence="1">
    <location>
        <begin position="739"/>
        <end position="770"/>
    </location>
</feature>
<evidence type="ECO:0000256" key="1">
    <source>
        <dbReference type="SAM" id="MobiDB-lite"/>
    </source>
</evidence>
<reference evidence="4 5" key="1">
    <citation type="submission" date="2014-09" db="EMBL/GenBank/DDBJ databases">
        <authorList>
            <person name="Magalhaes I.L.F."/>
            <person name="Oliveira U."/>
            <person name="Santos F.R."/>
            <person name="Vidigal T.H.D.A."/>
            <person name="Brescovit A.D."/>
            <person name="Santos A.J."/>
        </authorList>
    </citation>
    <scope>NUCLEOTIDE SEQUENCE [LARGE SCALE GENOMIC DNA]</scope>
</reference>
<protein>
    <submittedName>
        <fullName evidence="4">Uncharacterized protein</fullName>
    </submittedName>
</protein>
<feature type="compositionally biased region" description="Low complexity" evidence="1">
    <location>
        <begin position="173"/>
        <end position="244"/>
    </location>
</feature>
<keyword evidence="3" id="KW-0732">Signal</keyword>
<feature type="region of interest" description="Disordered" evidence="1">
    <location>
        <begin position="71"/>
        <end position="92"/>
    </location>
</feature>
<feature type="region of interest" description="Disordered" evidence="1">
    <location>
        <begin position="136"/>
        <end position="306"/>
    </location>
</feature>
<dbReference type="AlphaFoldDB" id="A0A0P1BNG9"/>
<dbReference type="Proteomes" id="UP000054845">
    <property type="component" value="Unassembled WGS sequence"/>
</dbReference>
<feature type="compositionally biased region" description="Low complexity" evidence="1">
    <location>
        <begin position="429"/>
        <end position="448"/>
    </location>
</feature>
<feature type="compositionally biased region" description="Acidic residues" evidence="1">
    <location>
        <begin position="136"/>
        <end position="151"/>
    </location>
</feature>
<evidence type="ECO:0000256" key="3">
    <source>
        <dbReference type="SAM" id="SignalP"/>
    </source>
</evidence>
<evidence type="ECO:0000256" key="2">
    <source>
        <dbReference type="SAM" id="Phobius"/>
    </source>
</evidence>
<proteinExistence type="predicted"/>
<feature type="compositionally biased region" description="Polar residues" evidence="1">
    <location>
        <begin position="71"/>
        <end position="83"/>
    </location>
</feature>
<feature type="region of interest" description="Disordered" evidence="1">
    <location>
        <begin position="686"/>
        <end position="709"/>
    </location>
</feature>
<feature type="region of interest" description="Disordered" evidence="1">
    <location>
        <begin position="797"/>
        <end position="868"/>
    </location>
</feature>
<feature type="compositionally biased region" description="Polar residues" evidence="1">
    <location>
        <begin position="811"/>
        <end position="840"/>
    </location>
</feature>
<feature type="compositionally biased region" description="Low complexity" evidence="1">
    <location>
        <begin position="848"/>
        <end position="859"/>
    </location>
</feature>
<dbReference type="EMBL" id="CCYA01000265">
    <property type="protein sequence ID" value="CEH17676.1"/>
    <property type="molecule type" value="Genomic_DNA"/>
</dbReference>
<feature type="compositionally biased region" description="Low complexity" evidence="1">
    <location>
        <begin position="263"/>
        <end position="272"/>
    </location>
</feature>
<feature type="compositionally biased region" description="Basic and acidic residues" evidence="1">
    <location>
        <begin position="159"/>
        <end position="172"/>
    </location>
</feature>
<feature type="chain" id="PRO_5006059681" evidence="3">
    <location>
        <begin position="31"/>
        <end position="893"/>
    </location>
</feature>
<accession>A0A0P1BNG9</accession>
<keyword evidence="5" id="KW-1185">Reference proteome</keyword>
<feature type="transmembrane region" description="Helical" evidence="2">
    <location>
        <begin position="532"/>
        <end position="557"/>
    </location>
</feature>
<organism evidence="4 5">
    <name type="scientific">Ceraceosorus bombacis</name>
    <dbReference type="NCBI Taxonomy" id="401625"/>
    <lineage>
        <taxon>Eukaryota</taxon>
        <taxon>Fungi</taxon>
        <taxon>Dikarya</taxon>
        <taxon>Basidiomycota</taxon>
        <taxon>Ustilaginomycotina</taxon>
        <taxon>Exobasidiomycetes</taxon>
        <taxon>Ceraceosorales</taxon>
        <taxon>Ceraceosoraceae</taxon>
        <taxon>Ceraceosorus</taxon>
    </lineage>
</organism>
<sequence>MKPRSGWCDAPRLALILLLCMVCFVFDTAARSIAHSRIRRATADDVQAHPSQVSMRDRSVAFAAQASLLDQEQYPSGRSTQDGDASKHPTSLAAARISDTQPEACFHINGPSGGVLDHLVHQLGLTRLVRRRYDEGDEEGEDAYEEEEPDDTSYPGKSSKGDKSSNKGDKSSKSTSDGPKQESDSSSIQRSRSSSKTSSETASESEDGTSSSKSSSSKTQDASSSAMEKSSTSKAKQTSTSGAPPAGGQGSAAALPVVTPMATLPSPTSSPLISGQALGANANADPPAAVSGSSAPPSSKKAQLLAAQLSTARQRALDASRLANGPTNVATYAAGGGLGGTSPSASFGGGYSSPAISDSWISPAPGDAFTPGMEVVLTCVSGQPNTWEIRFPAPSVSSADSFYVLLAPASSNSAASSNDVAAPLRASTSAFKSKESSSASRTLSAEESSQTKGWSSMDREKKESKESDEDDAEIERRGLGYVIRQAPDGSEQMLSPAFVLAPTGTDLSAVQAPPPANPNDQMLESQNSGRSFPIAAVAVPLAVVSAALLIGVAMCLYRRGQRGSSQQQAARMQQESNERHSVRREMEDMKRAASMSVASLALARSRSGHSITKDGHLDSASISSGPSYGATDMRFGHLGTAQRQASADLYTPIIRSTPRRYPRERFGGYSNLVRHGGRSEYAALGSTAGAGHRRAGTTYSPRSEESDEEKLIDYRRAREVEPSESGESVLPLLSRSGTVSSVYPSHTASSSSTFTRCRGEHQMPPPVPAKPPMPCVLRPGANAMPWEVPSASSRSAHVYERPSPIPEAESPMTNPFNSSTPRAHANRPTQVASRLQSPSPLRNERVCSSGAAEVSAASGKRGSPAGTASFESVAKAGEAADLYEKLRRALGGA</sequence>
<feature type="compositionally biased region" description="Polar residues" evidence="1">
    <location>
        <begin position="739"/>
        <end position="755"/>
    </location>
</feature>
<feature type="signal peptide" evidence="3">
    <location>
        <begin position="1"/>
        <end position="30"/>
    </location>
</feature>
<feature type="region of interest" description="Disordered" evidence="1">
    <location>
        <begin position="429"/>
        <end position="474"/>
    </location>
</feature>
<evidence type="ECO:0000313" key="5">
    <source>
        <dbReference type="Proteomes" id="UP000054845"/>
    </source>
</evidence>
<evidence type="ECO:0000313" key="4">
    <source>
        <dbReference type="EMBL" id="CEH17676.1"/>
    </source>
</evidence>
<keyword evidence="2" id="KW-1133">Transmembrane helix</keyword>